<dbReference type="GO" id="GO:0008270">
    <property type="term" value="F:zinc ion binding"/>
    <property type="evidence" value="ECO:0007669"/>
    <property type="project" value="UniProtKB-UniRule"/>
</dbReference>
<feature type="binding site" evidence="7">
    <location>
        <position position="308"/>
    </location>
    <ligand>
        <name>substrate</name>
    </ligand>
</feature>
<dbReference type="NCBIfam" id="NF006837">
    <property type="entry name" value="PRK09357.1-2"/>
    <property type="match status" value="1"/>
</dbReference>
<feature type="binding site" evidence="7">
    <location>
        <position position="93"/>
    </location>
    <ligand>
        <name>substrate</name>
    </ligand>
</feature>
<dbReference type="GO" id="GO:0004038">
    <property type="term" value="F:allantoinase activity"/>
    <property type="evidence" value="ECO:0007669"/>
    <property type="project" value="TreeGrafter"/>
</dbReference>
<dbReference type="GO" id="GO:0005737">
    <property type="term" value="C:cytoplasm"/>
    <property type="evidence" value="ECO:0007669"/>
    <property type="project" value="TreeGrafter"/>
</dbReference>
<comment type="similarity">
    <text evidence="2 7">Belongs to the metallo-dependent hydrolases superfamily. DHOase family. Class I DHOase subfamily.</text>
</comment>
<dbReference type="Gene3D" id="3.20.20.140">
    <property type="entry name" value="Metal-dependent hydrolases"/>
    <property type="match status" value="1"/>
</dbReference>
<comment type="function">
    <text evidence="1 7">Catalyzes the reversible cyclization of carbamoyl aspartate to dihydroorotate.</text>
</comment>
<dbReference type="EC" id="3.5.2.3" evidence="7"/>
<sequence length="428" mass="47045">MSVLLKNGFVYQTNVFKKADILVEGEQIKAIGNLDFISKDVDEIDLSGKYIVPGLIDVHVHYRDPGLTYKEDVHSGSMAAAHGGFTTVCAMANVDPVPNSLELIKKMMNYNKTAGVVHIKQFAPITEDLTSDKLIDYQAMQEAGVCGFSNDGYGIQKGKTMFDAMRGIRETGLPLAEHVEDDSLKFNGVMNAGQRAGKLGLQGIPGVCESSQLARDLLLAKQTGVHYHVCHVSTKESVAMIRIAKQMGINVTCEVAPHHLLLNEEMITKDDADYKMNPPLRTKEDQEALIEGLKDGTIDLIATDHAPHASFEKQHGMKEGAFGITGSETAFASLYTKFVKSDVFKLSQLINWLTVKPANVYHLSEAGMLKIGDQADLTVFDLNQSFKLGEDDFYSKGKNTPFINQEFYGKTILTMVSGKIVYHAEGEN</sequence>
<dbReference type="PANTHER" id="PTHR43668">
    <property type="entry name" value="ALLANTOINASE"/>
    <property type="match status" value="1"/>
</dbReference>
<dbReference type="PROSITE" id="PS00483">
    <property type="entry name" value="DIHYDROOROTASE_2"/>
    <property type="match status" value="1"/>
</dbReference>
<dbReference type="HAMAP" id="MF_00220_B">
    <property type="entry name" value="PyrC_classI_B"/>
    <property type="match status" value="1"/>
</dbReference>
<feature type="binding site" evidence="7">
    <location>
        <begin position="322"/>
        <end position="323"/>
    </location>
    <ligand>
        <name>substrate</name>
    </ligand>
</feature>
<evidence type="ECO:0000256" key="6">
    <source>
        <dbReference type="ARBA" id="ARBA00022975"/>
    </source>
</evidence>
<dbReference type="AlphaFoldDB" id="A0A9D2AB37"/>
<keyword evidence="5 7" id="KW-0862">Zinc</keyword>
<keyword evidence="3 7" id="KW-0479">Metal-binding</keyword>
<comment type="pathway">
    <text evidence="7">Pyrimidine metabolism; UMP biosynthesis via de novo pathway; (S)-dihydroorotate from bicarbonate: step 3/3.</text>
</comment>
<evidence type="ECO:0000313" key="10">
    <source>
        <dbReference type="Proteomes" id="UP000823963"/>
    </source>
</evidence>
<dbReference type="Gene3D" id="2.30.40.10">
    <property type="entry name" value="Urease, subunit C, domain 1"/>
    <property type="match status" value="1"/>
</dbReference>
<feature type="binding site" evidence="7">
    <location>
        <begin position="61"/>
        <end position="63"/>
    </location>
    <ligand>
        <name>substrate</name>
    </ligand>
</feature>
<dbReference type="NCBIfam" id="TIGR00857">
    <property type="entry name" value="pyrC_multi"/>
    <property type="match status" value="1"/>
</dbReference>
<dbReference type="CDD" id="cd01317">
    <property type="entry name" value="DHOase_IIa"/>
    <property type="match status" value="1"/>
</dbReference>
<feature type="domain" description="Dihydroorotase catalytic" evidence="8">
    <location>
        <begin position="48"/>
        <end position="237"/>
    </location>
</feature>
<dbReference type="EMBL" id="DXFP01000064">
    <property type="protein sequence ID" value="HIX02425.1"/>
    <property type="molecule type" value="Genomic_DNA"/>
</dbReference>
<gene>
    <name evidence="7" type="primary">pyrC</name>
    <name evidence="9" type="ORF">H9861_06685</name>
</gene>
<feature type="binding site" evidence="7">
    <location>
        <position position="178"/>
    </location>
    <ligand>
        <name>Zn(2+)</name>
        <dbReference type="ChEBI" id="CHEBI:29105"/>
        <label>2</label>
    </ligand>
</feature>
<reference evidence="9" key="2">
    <citation type="submission" date="2021-04" db="EMBL/GenBank/DDBJ databases">
        <authorList>
            <person name="Gilroy R."/>
        </authorList>
    </citation>
    <scope>NUCLEOTIDE SEQUENCE</scope>
    <source>
        <strain evidence="9">6627</strain>
    </source>
</reference>
<dbReference type="InterPro" id="IPR024403">
    <property type="entry name" value="DHOase_cat"/>
</dbReference>
<organism evidence="9 10">
    <name type="scientific">Candidatus Ligilactobacillus excrementigallinarum</name>
    <dbReference type="NCBI Taxonomy" id="2838641"/>
    <lineage>
        <taxon>Bacteria</taxon>
        <taxon>Bacillati</taxon>
        <taxon>Bacillota</taxon>
        <taxon>Bacilli</taxon>
        <taxon>Lactobacillales</taxon>
        <taxon>Lactobacillaceae</taxon>
        <taxon>Ligilactobacillus</taxon>
    </lineage>
</organism>
<reference evidence="9" key="1">
    <citation type="journal article" date="2021" name="PeerJ">
        <title>Extensive microbial diversity within the chicken gut microbiome revealed by metagenomics and culture.</title>
        <authorList>
            <person name="Gilroy R."/>
            <person name="Ravi A."/>
            <person name="Getino M."/>
            <person name="Pursley I."/>
            <person name="Horton D.L."/>
            <person name="Alikhan N.F."/>
            <person name="Baker D."/>
            <person name="Gharbi K."/>
            <person name="Hall N."/>
            <person name="Watson M."/>
            <person name="Adriaenssens E.M."/>
            <person name="Foster-Nyarko E."/>
            <person name="Jarju S."/>
            <person name="Secka A."/>
            <person name="Antonio M."/>
            <person name="Oren A."/>
            <person name="Chaudhuri R.R."/>
            <person name="La Ragione R."/>
            <person name="Hildebrand F."/>
            <person name="Pallen M.J."/>
        </authorList>
    </citation>
    <scope>NUCLEOTIDE SEQUENCE</scope>
    <source>
        <strain evidence="9">6627</strain>
    </source>
</reference>
<feature type="binding site" evidence="7">
    <location>
        <position position="151"/>
    </location>
    <ligand>
        <name>Zn(2+)</name>
        <dbReference type="ChEBI" id="CHEBI:29105"/>
        <label>1</label>
    </ligand>
</feature>
<dbReference type="GO" id="GO:0004151">
    <property type="term" value="F:dihydroorotase activity"/>
    <property type="evidence" value="ECO:0007669"/>
    <property type="project" value="UniProtKB-UniRule"/>
</dbReference>
<dbReference type="InterPro" id="IPR032466">
    <property type="entry name" value="Metal_Hydrolase"/>
</dbReference>
<comment type="cofactor">
    <cofactor evidence="7">
        <name>Zn(2+)</name>
        <dbReference type="ChEBI" id="CHEBI:29105"/>
    </cofactor>
    <text evidence="7">Binds 2 Zn(2+) ions per subunit.</text>
</comment>
<dbReference type="SUPFAM" id="SSF51556">
    <property type="entry name" value="Metallo-dependent hydrolases"/>
    <property type="match status" value="1"/>
</dbReference>
<evidence type="ECO:0000256" key="3">
    <source>
        <dbReference type="ARBA" id="ARBA00022723"/>
    </source>
</evidence>
<dbReference type="InterPro" id="IPR011059">
    <property type="entry name" value="Metal-dep_hydrolase_composite"/>
</dbReference>
<comment type="catalytic activity">
    <reaction evidence="7">
        <text>(S)-dihydroorotate + H2O = N-carbamoyl-L-aspartate + H(+)</text>
        <dbReference type="Rhea" id="RHEA:24296"/>
        <dbReference type="ChEBI" id="CHEBI:15377"/>
        <dbReference type="ChEBI" id="CHEBI:15378"/>
        <dbReference type="ChEBI" id="CHEBI:30864"/>
        <dbReference type="ChEBI" id="CHEBI:32814"/>
        <dbReference type="EC" id="3.5.2.3"/>
    </reaction>
</comment>
<dbReference type="InterPro" id="IPR004722">
    <property type="entry name" value="DHOase"/>
</dbReference>
<protein>
    <recommendedName>
        <fullName evidence="7">Dihydroorotase</fullName>
        <shortName evidence="7">DHOase</shortName>
        <ecNumber evidence="7">3.5.2.3</ecNumber>
    </recommendedName>
</protein>
<proteinExistence type="inferred from homology"/>
<feature type="binding site" evidence="7">
    <location>
        <position position="231"/>
    </location>
    <ligand>
        <name>Zn(2+)</name>
        <dbReference type="ChEBI" id="CHEBI:29105"/>
        <label>2</label>
    </ligand>
</feature>
<evidence type="ECO:0000256" key="7">
    <source>
        <dbReference type="HAMAP-Rule" id="MF_00220"/>
    </source>
</evidence>
<evidence type="ECO:0000256" key="4">
    <source>
        <dbReference type="ARBA" id="ARBA00022801"/>
    </source>
</evidence>
<feature type="binding site" evidence="7">
    <location>
        <position position="277"/>
    </location>
    <ligand>
        <name>substrate</name>
    </ligand>
</feature>
<keyword evidence="6 7" id="KW-0665">Pyrimidine biosynthesis</keyword>
<feature type="binding site" evidence="7">
    <location>
        <position position="59"/>
    </location>
    <ligand>
        <name>Zn(2+)</name>
        <dbReference type="ChEBI" id="CHEBI:29105"/>
        <label>1</label>
    </ligand>
</feature>
<comment type="caution">
    <text evidence="9">The sequence shown here is derived from an EMBL/GenBank/DDBJ whole genome shotgun (WGS) entry which is preliminary data.</text>
</comment>
<feature type="binding site" evidence="7">
    <location>
        <position position="151"/>
    </location>
    <ligand>
        <name>Zn(2+)</name>
        <dbReference type="ChEBI" id="CHEBI:29105"/>
        <label>2</label>
    </ligand>
</feature>
<dbReference type="InterPro" id="IPR050138">
    <property type="entry name" value="DHOase/Allantoinase_Hydrolase"/>
</dbReference>
<evidence type="ECO:0000256" key="1">
    <source>
        <dbReference type="ARBA" id="ARBA00002368"/>
    </source>
</evidence>
<dbReference type="GO" id="GO:0006145">
    <property type="term" value="P:purine nucleobase catabolic process"/>
    <property type="evidence" value="ECO:0007669"/>
    <property type="project" value="TreeGrafter"/>
</dbReference>
<evidence type="ECO:0000259" key="8">
    <source>
        <dbReference type="Pfam" id="PF12890"/>
    </source>
</evidence>
<dbReference type="InterPro" id="IPR002195">
    <property type="entry name" value="Dihydroorotase_CS"/>
</dbReference>
<evidence type="ECO:0000313" key="9">
    <source>
        <dbReference type="EMBL" id="HIX02425.1"/>
    </source>
</evidence>
<feature type="active site" evidence="7">
    <location>
        <position position="304"/>
    </location>
</feature>
<feature type="binding site" evidence="7">
    <location>
        <position position="61"/>
    </location>
    <ligand>
        <name>Zn(2+)</name>
        <dbReference type="ChEBI" id="CHEBI:29105"/>
        <label>1</label>
    </ligand>
</feature>
<keyword evidence="4 7" id="KW-0378">Hydrolase</keyword>
<dbReference type="GO" id="GO:0044205">
    <property type="term" value="P:'de novo' UMP biosynthetic process"/>
    <property type="evidence" value="ECO:0007669"/>
    <property type="project" value="UniProtKB-UniRule"/>
</dbReference>
<feature type="binding site" evidence="7">
    <location>
        <position position="304"/>
    </location>
    <ligand>
        <name>Zn(2+)</name>
        <dbReference type="ChEBI" id="CHEBI:29105"/>
        <label>1</label>
    </ligand>
</feature>
<dbReference type="Pfam" id="PF12890">
    <property type="entry name" value="DHOase"/>
    <property type="match status" value="1"/>
</dbReference>
<evidence type="ECO:0000256" key="2">
    <source>
        <dbReference type="ARBA" id="ARBA00010286"/>
    </source>
</evidence>
<dbReference type="SUPFAM" id="SSF51338">
    <property type="entry name" value="Composite domain of metallo-dependent hydrolases"/>
    <property type="match status" value="1"/>
</dbReference>
<accession>A0A9D2AB37</accession>
<name>A0A9D2AB37_9LACO</name>
<dbReference type="PANTHER" id="PTHR43668:SF2">
    <property type="entry name" value="ALLANTOINASE"/>
    <property type="match status" value="1"/>
</dbReference>
<dbReference type="Proteomes" id="UP000823963">
    <property type="component" value="Unassembled WGS sequence"/>
</dbReference>
<evidence type="ECO:0000256" key="5">
    <source>
        <dbReference type="ARBA" id="ARBA00022833"/>
    </source>
</evidence>